<dbReference type="OrthoDB" id="568347at2"/>
<dbReference type="GO" id="GO:0015074">
    <property type="term" value="P:DNA integration"/>
    <property type="evidence" value="ECO:0007669"/>
    <property type="project" value="InterPro"/>
</dbReference>
<dbReference type="InterPro" id="IPR002104">
    <property type="entry name" value="Integrase_catalytic"/>
</dbReference>
<dbReference type="AlphaFoldDB" id="A0A073JUE9"/>
<evidence type="ECO:0000256" key="1">
    <source>
        <dbReference type="ARBA" id="ARBA00008857"/>
    </source>
</evidence>
<gene>
    <name evidence="5" type="ORF">BAMA_10535</name>
</gene>
<dbReference type="InterPro" id="IPR050090">
    <property type="entry name" value="Tyrosine_recombinase_XerCD"/>
</dbReference>
<accession>A0A073JUE9</accession>
<sequence length="653" mass="77510">MSIMGVAIAKEKQQEINDFLIGYWKNDIWSANHSAFDEFRQTIWDKTYKKIDFSCFTPKIKDEIKFFILKRLKVNDVRLYQTVIRRYAASFKHISELLNRFYPYIKSIIDIDLNRAIIQLRSMLVQKGLKIRENGLLTKYETFLKMIYLFYKDYYDERDEFEKDIWDIRKIAKSKVVEHEARYLLNFTAIPSPFRDMIKRYIKFRIQYVSHGQSCLDIRSIGLFLNYIYEKYPSWNDLSLLSRKDIENYRDWQRVEQELHQKAQRNYLITLRVFLETIEKLQYIESPKIPTSLLLFKEDIPQLPRRTENDIKYIPEGILQQLESHLEHLTPKEFIPVVILLRATGWRISDILTLHYDTCLEQTAQGWYLCGDIMKTQVLNHRVPITDDVAAIVQTVIECIKKQSNMDNNPKKFLFARLYGKRKGRPPESRRIQNSLNKLAKSKNIIDEKGNVFHFKSHAFRHTKGVELINNGMNILHVQKWLAHASPEMTLTYAKILDTTLRKSWEDATAKGLFRINDFGKPIKIHPSDIENEDIIEWEYIRSNLDAVRMPLGYCTKPIKQPCPTQSDPCLSCRNLCTTPEFVKEYERQIKDTEAVIERGKTINRPVWIEKNQEKLERLKPIYELLTQGKIHHKAGKKGREYDREEFSVYGHK</sequence>
<dbReference type="Pfam" id="PF00589">
    <property type="entry name" value="Phage_integrase"/>
    <property type="match status" value="1"/>
</dbReference>
<evidence type="ECO:0000256" key="3">
    <source>
        <dbReference type="ARBA" id="ARBA00023172"/>
    </source>
</evidence>
<dbReference type="GO" id="GO:0006310">
    <property type="term" value="P:DNA recombination"/>
    <property type="evidence" value="ECO:0007669"/>
    <property type="project" value="UniProtKB-KW"/>
</dbReference>
<dbReference type="Gene3D" id="1.10.443.10">
    <property type="entry name" value="Intergrase catalytic core"/>
    <property type="match status" value="1"/>
</dbReference>
<comment type="caution">
    <text evidence="5">The sequence shown here is derived from an EMBL/GenBank/DDBJ whole genome shotgun (WGS) entry which is preliminary data.</text>
</comment>
<comment type="similarity">
    <text evidence="1">Belongs to the 'phage' integrase family.</text>
</comment>
<keyword evidence="2" id="KW-0238">DNA-binding</keyword>
<evidence type="ECO:0000313" key="5">
    <source>
        <dbReference type="EMBL" id="KEK17910.1"/>
    </source>
</evidence>
<dbReference type="EMBL" id="JOTN01000020">
    <property type="protein sequence ID" value="KEK17910.1"/>
    <property type="molecule type" value="Genomic_DNA"/>
</dbReference>
<dbReference type="PROSITE" id="PS51898">
    <property type="entry name" value="TYR_RECOMBINASE"/>
    <property type="match status" value="1"/>
</dbReference>
<dbReference type="Proteomes" id="UP000027822">
    <property type="component" value="Unassembled WGS sequence"/>
</dbReference>
<keyword evidence="6" id="KW-1185">Reference proteome</keyword>
<reference evidence="5 6" key="1">
    <citation type="submission" date="2014-06" db="EMBL/GenBank/DDBJ databases">
        <title>Draft genome sequence of Bacillus manliponensis JCM 15802 (MCCC 1A00708).</title>
        <authorList>
            <person name="Lai Q."/>
            <person name="Liu Y."/>
            <person name="Shao Z."/>
        </authorList>
    </citation>
    <scope>NUCLEOTIDE SEQUENCE [LARGE SCALE GENOMIC DNA]</scope>
    <source>
        <strain evidence="5 6">JCM 15802</strain>
    </source>
</reference>
<dbReference type="Gene3D" id="1.10.150.130">
    <property type="match status" value="1"/>
</dbReference>
<dbReference type="SUPFAM" id="SSF56349">
    <property type="entry name" value="DNA breaking-rejoining enzymes"/>
    <property type="match status" value="1"/>
</dbReference>
<evidence type="ECO:0000313" key="6">
    <source>
        <dbReference type="Proteomes" id="UP000027822"/>
    </source>
</evidence>
<dbReference type="eggNOG" id="COG0582">
    <property type="taxonomic scope" value="Bacteria"/>
</dbReference>
<dbReference type="InterPro" id="IPR011010">
    <property type="entry name" value="DNA_brk_join_enz"/>
</dbReference>
<keyword evidence="3" id="KW-0233">DNA recombination</keyword>
<organism evidence="5 6">
    <name type="scientific">Bacillus manliponensis</name>
    <dbReference type="NCBI Taxonomy" id="574376"/>
    <lineage>
        <taxon>Bacteria</taxon>
        <taxon>Bacillati</taxon>
        <taxon>Bacillota</taxon>
        <taxon>Bacilli</taxon>
        <taxon>Bacillales</taxon>
        <taxon>Bacillaceae</taxon>
        <taxon>Bacillus</taxon>
        <taxon>Bacillus cereus group</taxon>
    </lineage>
</organism>
<protein>
    <submittedName>
        <fullName evidence="5">Transposase</fullName>
    </submittedName>
</protein>
<dbReference type="InterPro" id="IPR013762">
    <property type="entry name" value="Integrase-like_cat_sf"/>
</dbReference>
<dbReference type="STRING" id="574376.BAMA_10535"/>
<evidence type="ECO:0000259" key="4">
    <source>
        <dbReference type="PROSITE" id="PS51898"/>
    </source>
</evidence>
<evidence type="ECO:0000256" key="2">
    <source>
        <dbReference type="ARBA" id="ARBA00023125"/>
    </source>
</evidence>
<proteinExistence type="inferred from homology"/>
<dbReference type="InterPro" id="IPR010998">
    <property type="entry name" value="Integrase_recombinase_N"/>
</dbReference>
<dbReference type="PANTHER" id="PTHR30349">
    <property type="entry name" value="PHAGE INTEGRASE-RELATED"/>
    <property type="match status" value="1"/>
</dbReference>
<name>A0A073JUE9_9BACI</name>
<feature type="domain" description="Tyr recombinase" evidence="4">
    <location>
        <begin position="309"/>
        <end position="506"/>
    </location>
</feature>
<dbReference type="GO" id="GO:0003677">
    <property type="term" value="F:DNA binding"/>
    <property type="evidence" value="ECO:0007669"/>
    <property type="project" value="UniProtKB-KW"/>
</dbReference>
<dbReference type="RefSeq" id="WP_034642267.1">
    <property type="nucleotide sequence ID" value="NZ_CBCSJC010000034.1"/>
</dbReference>
<dbReference type="PANTHER" id="PTHR30349:SF41">
    <property type="entry name" value="INTEGRASE_RECOMBINASE PROTEIN MJ0367-RELATED"/>
    <property type="match status" value="1"/>
</dbReference>